<evidence type="ECO:0000313" key="2">
    <source>
        <dbReference type="Proteomes" id="UP000053240"/>
    </source>
</evidence>
<dbReference type="EMBL" id="KQ459988">
    <property type="protein sequence ID" value="KPJ18798.1"/>
    <property type="molecule type" value="Genomic_DNA"/>
</dbReference>
<accession>A0A0N1II01</accession>
<protein>
    <submittedName>
        <fullName evidence="1">Uncharacterized protein</fullName>
    </submittedName>
</protein>
<name>A0A0N1II01_PAPMA</name>
<evidence type="ECO:0000313" key="1">
    <source>
        <dbReference type="EMBL" id="KPJ18798.1"/>
    </source>
</evidence>
<proteinExistence type="predicted"/>
<dbReference type="InParanoid" id="A0A0N1II01"/>
<reference evidence="1 2" key="1">
    <citation type="journal article" date="2015" name="Nat. Commun.">
        <title>Outbred genome sequencing and CRISPR/Cas9 gene editing in butterflies.</title>
        <authorList>
            <person name="Li X."/>
            <person name="Fan D."/>
            <person name="Zhang W."/>
            <person name="Liu G."/>
            <person name="Zhang L."/>
            <person name="Zhao L."/>
            <person name="Fang X."/>
            <person name="Chen L."/>
            <person name="Dong Y."/>
            <person name="Chen Y."/>
            <person name="Ding Y."/>
            <person name="Zhao R."/>
            <person name="Feng M."/>
            <person name="Zhu Y."/>
            <person name="Feng Y."/>
            <person name="Jiang X."/>
            <person name="Zhu D."/>
            <person name="Xiang H."/>
            <person name="Feng X."/>
            <person name="Li S."/>
            <person name="Wang J."/>
            <person name="Zhang G."/>
            <person name="Kronforst M.R."/>
            <person name="Wang W."/>
        </authorList>
    </citation>
    <scope>NUCLEOTIDE SEQUENCE [LARGE SCALE GENOMIC DNA]</scope>
    <source>
        <strain evidence="1">Ya'a_city_454_Pm</strain>
        <tissue evidence="1">Whole body</tissue>
    </source>
</reference>
<organism evidence="1 2">
    <name type="scientific">Papilio machaon</name>
    <name type="common">Old World swallowtail butterfly</name>
    <dbReference type="NCBI Taxonomy" id="76193"/>
    <lineage>
        <taxon>Eukaryota</taxon>
        <taxon>Metazoa</taxon>
        <taxon>Ecdysozoa</taxon>
        <taxon>Arthropoda</taxon>
        <taxon>Hexapoda</taxon>
        <taxon>Insecta</taxon>
        <taxon>Pterygota</taxon>
        <taxon>Neoptera</taxon>
        <taxon>Endopterygota</taxon>
        <taxon>Lepidoptera</taxon>
        <taxon>Glossata</taxon>
        <taxon>Ditrysia</taxon>
        <taxon>Papilionoidea</taxon>
        <taxon>Papilionidae</taxon>
        <taxon>Papilioninae</taxon>
        <taxon>Papilio</taxon>
    </lineage>
</organism>
<dbReference type="Proteomes" id="UP000053240">
    <property type="component" value="Unassembled WGS sequence"/>
</dbReference>
<sequence length="166" mass="17928">MRVTKHGRRHVLRGPPTVLRHKLRFQIKNLARETATQPAAQAIRAAGGCAVAALTLTVLGLRRTHVEQQLQRQGAVGLWPAAAVAAPVRGRWGQRRGRRGCAPLAGGVPLLAPLALSVASHAQRCRQRRPGDSPAPPDLPLPLAVHRKDILMKISVTLGWTVHLSL</sequence>
<keyword evidence="2" id="KW-1185">Reference proteome</keyword>
<gene>
    <name evidence="1" type="ORF">RR48_02581</name>
</gene>
<dbReference type="AlphaFoldDB" id="A0A0N1II01"/>